<name>A0A9W7DQG3_9STRA</name>
<gene>
    <name evidence="3" type="ORF">TrST_g300</name>
</gene>
<protein>
    <submittedName>
        <fullName evidence="3">Uncharacterized protein</fullName>
    </submittedName>
</protein>
<feature type="region of interest" description="Disordered" evidence="2">
    <location>
        <begin position="104"/>
        <end position="125"/>
    </location>
</feature>
<feature type="region of interest" description="Disordered" evidence="2">
    <location>
        <begin position="36"/>
        <end position="87"/>
    </location>
</feature>
<keyword evidence="1" id="KW-0175">Coiled coil</keyword>
<feature type="compositionally biased region" description="Basic and acidic residues" evidence="2">
    <location>
        <begin position="48"/>
        <end position="58"/>
    </location>
</feature>
<dbReference type="GO" id="GO:0035735">
    <property type="term" value="P:intraciliary transport involved in cilium assembly"/>
    <property type="evidence" value="ECO:0007669"/>
    <property type="project" value="InterPro"/>
</dbReference>
<organism evidence="3 4">
    <name type="scientific">Triparma strigata</name>
    <dbReference type="NCBI Taxonomy" id="1606541"/>
    <lineage>
        <taxon>Eukaryota</taxon>
        <taxon>Sar</taxon>
        <taxon>Stramenopiles</taxon>
        <taxon>Ochrophyta</taxon>
        <taxon>Bolidophyceae</taxon>
        <taxon>Parmales</taxon>
        <taxon>Triparmaceae</taxon>
        <taxon>Triparma</taxon>
    </lineage>
</organism>
<feature type="coiled-coil region" evidence="1">
    <location>
        <begin position="378"/>
        <end position="427"/>
    </location>
</feature>
<dbReference type="AlphaFoldDB" id="A0A9W7DQG3"/>
<comment type="caution">
    <text evidence="3">The sequence shown here is derived from an EMBL/GenBank/DDBJ whole genome shotgun (WGS) entry which is preliminary data.</text>
</comment>
<evidence type="ECO:0000313" key="3">
    <source>
        <dbReference type="EMBL" id="GMH51468.1"/>
    </source>
</evidence>
<evidence type="ECO:0000256" key="2">
    <source>
        <dbReference type="SAM" id="MobiDB-lite"/>
    </source>
</evidence>
<dbReference type="InterPro" id="IPR030465">
    <property type="entry name" value="CEP131"/>
</dbReference>
<dbReference type="OrthoDB" id="197735at2759"/>
<proteinExistence type="predicted"/>
<sequence length="690" mass="78368">MQGLNTKATNSSAGTAPVRDSTTRLKSLLSYLDSAETSLLPSSSHASLAHDRTDEEVVGRSYSNGNENDYDEDDDLPPNPPLDVRSSVSADRKWIWDSYNDDGTESVAPSSVMERSQVQAPQSTISSYSTMNTSKFKDIKAKIKQMKIELTSKSEDSKTLKASLMRRKVGDERVCRQIEEGWVDRLSKRKREFEDMIERQDSFSTQLKKSIDLLGERIKSLDGELTYKDNNFVNAVDVAKAEVKEELKEKREEWLKGEKVRLNRLAEAKEKDLKKEAVKALEPELVHLINGNKNDLEERRKEIEVRLKSFKDEKLREGKLLLNEERVKREKEAEASAEEIRKGQSKSLMELANGQEEDLQMARMNWKREIEAERSGFENERRRRVAEYAAEMEEARRAGEERFSKLANEHEEEIQSMMAKRSDAVVEKKDNLDSETSIWQRRQLEQIRASFNAQEKEAFASLRDQSTAELDMVIAKLEAQAKQERMEICSAVEKTLQPYKSSLQTSEVKATEEEQLIMDRYAIDHEKAQLLQEEVALLESRVVGIERRVAITEDNLKSETSKYIDARSSAASKLGSLKKGQGRGVELAEIEIESLKKQLQDLDVTVSDFGPVNEKEISRIEIRCGKELESVEGRVRLVLMRKDEVIGSLEKEGGSLENTANLLSKELDERRREDIVKGVDGGGGGGGLSF</sequence>
<feature type="compositionally biased region" description="Polar residues" evidence="2">
    <location>
        <begin position="107"/>
        <end position="125"/>
    </location>
</feature>
<dbReference type="Proteomes" id="UP001165085">
    <property type="component" value="Unassembled WGS sequence"/>
</dbReference>
<accession>A0A9W7DQG3</accession>
<feature type="region of interest" description="Disordered" evidence="2">
    <location>
        <begin position="1"/>
        <end position="22"/>
    </location>
</feature>
<dbReference type="PANTHER" id="PTHR31540">
    <property type="entry name" value="CENTROSOMAL PROTEIN OF 131 KDA"/>
    <property type="match status" value="1"/>
</dbReference>
<evidence type="ECO:0000256" key="1">
    <source>
        <dbReference type="SAM" id="Coils"/>
    </source>
</evidence>
<evidence type="ECO:0000313" key="4">
    <source>
        <dbReference type="Proteomes" id="UP001165085"/>
    </source>
</evidence>
<dbReference type="PANTHER" id="PTHR31540:SF1">
    <property type="entry name" value="CENTROSOMAL PROTEIN OF 131 KDA"/>
    <property type="match status" value="1"/>
</dbReference>
<reference evidence="4" key="1">
    <citation type="journal article" date="2023" name="Commun. Biol.">
        <title>Genome analysis of Parmales, the sister group of diatoms, reveals the evolutionary specialization of diatoms from phago-mixotrophs to photoautotrophs.</title>
        <authorList>
            <person name="Ban H."/>
            <person name="Sato S."/>
            <person name="Yoshikawa S."/>
            <person name="Yamada K."/>
            <person name="Nakamura Y."/>
            <person name="Ichinomiya M."/>
            <person name="Sato N."/>
            <person name="Blanc-Mathieu R."/>
            <person name="Endo H."/>
            <person name="Kuwata A."/>
            <person name="Ogata H."/>
        </authorList>
    </citation>
    <scope>NUCLEOTIDE SEQUENCE [LARGE SCALE GENOMIC DNA]</scope>
    <source>
        <strain evidence="4">NIES 3701</strain>
    </source>
</reference>
<dbReference type="GO" id="GO:0005929">
    <property type="term" value="C:cilium"/>
    <property type="evidence" value="ECO:0007669"/>
    <property type="project" value="GOC"/>
</dbReference>
<dbReference type="EMBL" id="BRXY01000004">
    <property type="protein sequence ID" value="GMH51468.1"/>
    <property type="molecule type" value="Genomic_DNA"/>
</dbReference>
<keyword evidence="4" id="KW-1185">Reference proteome</keyword>
<feature type="compositionally biased region" description="Low complexity" evidence="2">
    <location>
        <begin position="38"/>
        <end position="47"/>
    </location>
</feature>
<feature type="compositionally biased region" description="Polar residues" evidence="2">
    <location>
        <begin position="1"/>
        <end position="14"/>
    </location>
</feature>